<dbReference type="GO" id="GO:0006351">
    <property type="term" value="P:DNA-templated transcription"/>
    <property type="evidence" value="ECO:0007669"/>
    <property type="project" value="InterPro"/>
</dbReference>
<dbReference type="PANTHER" id="PTHR46910">
    <property type="entry name" value="TRANSCRIPTION FACTOR PDR1"/>
    <property type="match status" value="1"/>
</dbReference>
<dbReference type="InterPro" id="IPR050987">
    <property type="entry name" value="AtrR-like"/>
</dbReference>
<keyword evidence="3" id="KW-0238">DNA-binding</keyword>
<dbReference type="GO" id="GO:0003700">
    <property type="term" value="F:DNA-binding transcription factor activity"/>
    <property type="evidence" value="ECO:0007669"/>
    <property type="project" value="InterPro"/>
</dbReference>
<keyword evidence="8" id="KW-1185">Reference proteome</keyword>
<comment type="caution">
    <text evidence="7">The sequence shown here is derived from an EMBL/GenBank/DDBJ whole genome shotgun (WGS) entry which is preliminary data.</text>
</comment>
<evidence type="ECO:0000256" key="3">
    <source>
        <dbReference type="ARBA" id="ARBA00023125"/>
    </source>
</evidence>
<evidence type="ECO:0000256" key="1">
    <source>
        <dbReference type="ARBA" id="ARBA00004123"/>
    </source>
</evidence>
<gene>
    <name evidence="7" type="primary">fsdR-4</name>
    <name evidence="7" type="ORF">C8034_v000380</name>
</gene>
<feature type="domain" description="Xylanolytic transcriptional activator regulatory" evidence="6">
    <location>
        <begin position="102"/>
        <end position="175"/>
    </location>
</feature>
<evidence type="ECO:0000256" key="2">
    <source>
        <dbReference type="ARBA" id="ARBA00023015"/>
    </source>
</evidence>
<dbReference type="AlphaFoldDB" id="A0A4R8TGS7"/>
<comment type="subcellular location">
    <subcellularLocation>
        <location evidence="1">Nucleus</location>
    </subcellularLocation>
</comment>
<dbReference type="GO" id="GO:0005634">
    <property type="term" value="C:nucleus"/>
    <property type="evidence" value="ECO:0007669"/>
    <property type="project" value="UniProtKB-SubCell"/>
</dbReference>
<keyword evidence="4" id="KW-0804">Transcription</keyword>
<dbReference type="SMART" id="SM00906">
    <property type="entry name" value="Fungal_trans"/>
    <property type="match status" value="1"/>
</dbReference>
<evidence type="ECO:0000313" key="7">
    <source>
        <dbReference type="EMBL" id="TEA17276.1"/>
    </source>
</evidence>
<reference evidence="7 8" key="1">
    <citation type="submission" date="2018-11" db="EMBL/GenBank/DDBJ databases">
        <title>Genome sequence and assembly of Colletotrichum sidae.</title>
        <authorList>
            <person name="Gan P."/>
            <person name="Shirasu K."/>
        </authorList>
    </citation>
    <scope>NUCLEOTIDE SEQUENCE [LARGE SCALE GENOMIC DNA]</scope>
    <source>
        <strain evidence="7 8">CBS 518.97</strain>
    </source>
</reference>
<evidence type="ECO:0000256" key="5">
    <source>
        <dbReference type="ARBA" id="ARBA00023242"/>
    </source>
</evidence>
<organism evidence="7 8">
    <name type="scientific">Colletotrichum sidae</name>
    <dbReference type="NCBI Taxonomy" id="1347389"/>
    <lineage>
        <taxon>Eukaryota</taxon>
        <taxon>Fungi</taxon>
        <taxon>Dikarya</taxon>
        <taxon>Ascomycota</taxon>
        <taxon>Pezizomycotina</taxon>
        <taxon>Sordariomycetes</taxon>
        <taxon>Hypocreomycetidae</taxon>
        <taxon>Glomerellales</taxon>
        <taxon>Glomerellaceae</taxon>
        <taxon>Colletotrichum</taxon>
        <taxon>Colletotrichum orbiculare species complex</taxon>
    </lineage>
</organism>
<protein>
    <submittedName>
        <fullName evidence="7">Fusaridione A cluster transcription factor fsdR</fullName>
    </submittedName>
</protein>
<dbReference type="PANTHER" id="PTHR46910:SF37">
    <property type="entry name" value="ZN(II)2CYS6 TRANSCRIPTION FACTOR (EUROFUNG)"/>
    <property type="match status" value="1"/>
</dbReference>
<dbReference type="GO" id="GO:0008270">
    <property type="term" value="F:zinc ion binding"/>
    <property type="evidence" value="ECO:0007669"/>
    <property type="project" value="InterPro"/>
</dbReference>
<name>A0A4R8TGS7_9PEZI</name>
<keyword evidence="5" id="KW-0539">Nucleus</keyword>
<proteinExistence type="predicted"/>
<dbReference type="Pfam" id="PF04082">
    <property type="entry name" value="Fungal_trans"/>
    <property type="match status" value="1"/>
</dbReference>
<dbReference type="Proteomes" id="UP000295604">
    <property type="component" value="Unassembled WGS sequence"/>
</dbReference>
<evidence type="ECO:0000313" key="8">
    <source>
        <dbReference type="Proteomes" id="UP000295604"/>
    </source>
</evidence>
<accession>A0A4R8TGS7</accession>
<dbReference type="InterPro" id="IPR007219">
    <property type="entry name" value="XnlR_reg_dom"/>
</dbReference>
<keyword evidence="2" id="KW-0805">Transcription regulation</keyword>
<evidence type="ECO:0000259" key="6">
    <source>
        <dbReference type="SMART" id="SM00906"/>
    </source>
</evidence>
<dbReference type="EMBL" id="QAPF01000089">
    <property type="protein sequence ID" value="TEA17276.1"/>
    <property type="molecule type" value="Genomic_DNA"/>
</dbReference>
<dbReference type="CDD" id="cd12148">
    <property type="entry name" value="fungal_TF_MHR"/>
    <property type="match status" value="1"/>
</dbReference>
<evidence type="ECO:0000256" key="4">
    <source>
        <dbReference type="ARBA" id="ARBA00023163"/>
    </source>
</evidence>
<sequence>MPLFHPPSLRRIVSNWYRQPASARQPSCWAAINVALALAQNHGSDHLNPLVAQAVDMAECLENAQSVLAEVLAGNLDLQTVQILLGLGILFMGAKAGDVRAPIIFVSTAVRLAQAMGMHRRDAYEGISTAEATQRRRVFWIAYILDRDVALRTRQAPIQHDDDMDLDMPPDDDEILVAVGINSADNVVDATFINDTGTCGGTTTSFNLFRARVELAQIQGLIYDCVFSVRARYRDSGETANLALGIRQSIEQWKARLPATLGVDVLAFRINNESDSGFNISTLATAMCYMHSLIMMCLDQLCRVNSMELHWVEQVLSYARGLGDGSTTTSSASASAAPSLPPPPSPQGWDLLVGECREFLRLFHSIRSKHLTFINVQLCPFTSGLLCISINSFLNFEDANALTDQQLMADAAAVLRQMKEQTQSAAISKVLEVYEELNWHWTLLTAGLGV</sequence>
<dbReference type="GO" id="GO:0003677">
    <property type="term" value="F:DNA binding"/>
    <property type="evidence" value="ECO:0007669"/>
    <property type="project" value="UniProtKB-KW"/>
</dbReference>